<accession>A0A2K1KNP7</accession>
<evidence type="ECO:0000313" key="6">
    <source>
        <dbReference type="Proteomes" id="UP000006727"/>
    </source>
</evidence>
<evidence type="ECO:0000256" key="1">
    <source>
        <dbReference type="SAM" id="MobiDB-lite"/>
    </source>
</evidence>
<proteinExistence type="predicted"/>
<feature type="region of interest" description="Disordered" evidence="1">
    <location>
        <begin position="157"/>
        <end position="182"/>
    </location>
</feature>
<dbReference type="RefSeq" id="XP_073389379.1">
    <property type="nucleotide sequence ID" value="XM_073533278.1"/>
</dbReference>
<dbReference type="Gene3D" id="1.25.10.10">
    <property type="entry name" value="Leucine-rich Repeat Variant"/>
    <property type="match status" value="1"/>
</dbReference>
<dbReference type="PANTHER" id="PTHR16216">
    <property type="entry name" value="DYNEIN ASSEMBLY FACTOR 5, AXONEMAL"/>
    <property type="match status" value="1"/>
</dbReference>
<evidence type="ECO:0000259" key="2">
    <source>
        <dbReference type="Pfam" id="PF24573"/>
    </source>
</evidence>
<dbReference type="InterPro" id="IPR016024">
    <property type="entry name" value="ARM-type_fold"/>
</dbReference>
<protein>
    <submittedName>
        <fullName evidence="4 5">Uncharacterized protein</fullName>
    </submittedName>
</protein>
<dbReference type="RefSeq" id="XP_024372964.1">
    <property type="nucleotide sequence ID" value="XM_024517196.2"/>
</dbReference>
<keyword evidence="6" id="KW-1185">Reference proteome</keyword>
<dbReference type="PANTHER" id="PTHR16216:SF10">
    <property type="entry name" value="RNA POLYMERASE II ASSEMBLY FACTOR RTP1 C-TERMINAL DOMAIN-CONTAINING PROTEIN"/>
    <property type="match status" value="1"/>
</dbReference>
<dbReference type="Gramene" id="Pp3c4_16220V3.2">
    <property type="protein sequence ID" value="Pp3c4_16220V3.2"/>
    <property type="gene ID" value="Pp3c4_16220"/>
</dbReference>
<feature type="domain" description="Dynein axonemal assembly factor 5 HEAT-repeat" evidence="2">
    <location>
        <begin position="710"/>
        <end position="902"/>
    </location>
</feature>
<dbReference type="EnsemblPlants" id="Pp3c4_16220V3.2">
    <property type="protein sequence ID" value="Pp3c4_16220V3.2"/>
    <property type="gene ID" value="Pp3c4_16220"/>
</dbReference>
<dbReference type="Pfam" id="PF24573">
    <property type="entry name" value="HEAT_DAAF5"/>
    <property type="match status" value="1"/>
</dbReference>
<reference evidence="4 6" key="2">
    <citation type="journal article" date="2018" name="Plant J.">
        <title>The Physcomitrella patens chromosome-scale assembly reveals moss genome structure and evolution.</title>
        <authorList>
            <person name="Lang D."/>
            <person name="Ullrich K.K."/>
            <person name="Murat F."/>
            <person name="Fuchs J."/>
            <person name="Jenkins J."/>
            <person name="Haas F.B."/>
            <person name="Piednoel M."/>
            <person name="Gundlach H."/>
            <person name="Van Bel M."/>
            <person name="Meyberg R."/>
            <person name="Vives C."/>
            <person name="Morata J."/>
            <person name="Symeonidi A."/>
            <person name="Hiss M."/>
            <person name="Muchero W."/>
            <person name="Kamisugi Y."/>
            <person name="Saleh O."/>
            <person name="Blanc G."/>
            <person name="Decker E.L."/>
            <person name="van Gessel N."/>
            <person name="Grimwood J."/>
            <person name="Hayes R.D."/>
            <person name="Graham S.W."/>
            <person name="Gunter L.E."/>
            <person name="McDaniel S.F."/>
            <person name="Hoernstein S.N.W."/>
            <person name="Larsson A."/>
            <person name="Li F.W."/>
            <person name="Perroud P.F."/>
            <person name="Phillips J."/>
            <person name="Ranjan P."/>
            <person name="Rokshar D.S."/>
            <person name="Rothfels C.J."/>
            <person name="Schneider L."/>
            <person name="Shu S."/>
            <person name="Stevenson D.W."/>
            <person name="Thummler F."/>
            <person name="Tillich M."/>
            <person name="Villarreal Aguilar J.C."/>
            <person name="Widiez T."/>
            <person name="Wong G.K."/>
            <person name="Wymore A."/>
            <person name="Zhang Y."/>
            <person name="Zimmer A.D."/>
            <person name="Quatrano R.S."/>
            <person name="Mayer K.F.X."/>
            <person name="Goodstein D."/>
            <person name="Casacuberta J.M."/>
            <person name="Vandepoele K."/>
            <person name="Reski R."/>
            <person name="Cuming A.C."/>
            <person name="Tuskan G.A."/>
            <person name="Maumus F."/>
            <person name="Salse J."/>
            <person name="Schmutz J."/>
            <person name="Rensing S.A."/>
        </authorList>
    </citation>
    <scope>NUCLEOTIDE SEQUENCE [LARGE SCALE GENOMIC DNA]</scope>
    <source>
        <strain evidence="5 6">cv. Gransden 2004</strain>
    </source>
</reference>
<dbReference type="OrthoDB" id="413572at2759"/>
<evidence type="ECO:0000259" key="3">
    <source>
        <dbReference type="Pfam" id="PF25757"/>
    </source>
</evidence>
<dbReference type="AlphaFoldDB" id="A0A2K1KNP7"/>
<dbReference type="KEGG" id="ppp:112281047"/>
<dbReference type="InterPro" id="IPR057978">
    <property type="entry name" value="TPR_DAAF5"/>
</dbReference>
<dbReference type="PaxDb" id="3218-PP1S13_307V6.1"/>
<dbReference type="InterPro" id="IPR056497">
    <property type="entry name" value="HEAT_DAAF5"/>
</dbReference>
<sequence length="1156" mass="128753">MEAEGKKASVVDVWNALKEDDATRSTRNIDSRMKVDWNSYHIRDAVKRKKKAYPSAMSCDSHLADYSLMEAAHLFRNSEGTLEVGCPYECRAECKSSKRGDDSETRVHGDRNLFPGEVDRQPDLAILQYAKLKAAYLEKIRKDSLANAATCVEQLKPNAAPGNRVPHEESHQESTGVSEQDPFKTYSDVVGKLVVDNENLQRDSQCFDNDLDDGALKNGAHPASVYMCSNVEESVEKSLDEVVPPCGAVKSQNLDDKDQNLAARIEQATMEQIEGVAVQMGSGREPANHEIFNPVQATPALEPHHIRFALPEEQSRIPVTTDTANTVDNPENQNLATALNKDLNSLTADEGGVRVAALQRLQVTLFGEESCFQNMREETGSKGESRRHSLGWAAEELVVKPLLLRFEDPSEKCRILAITILHKLLLEVPSAVIVLLPYILPVIGERLPLKVPLAPSNDQDELLKEPPVIQALVVEPSEEVRLQLVQVISSLLKQAPRLIQAFASDVASILVAGTFDTNPDVLLVVFPTLELFGEIMEYRLKPIGKQLVRVCHRSLSHNHCRVRVAALKAVCRLTMCGAHDAIYELTAYRDPNLVPIKAFYEPVPKTQYLAMLATDKNSVVRKELYTTVACWLRELGERKEHECRLLPYLLAGFQDACPHLQMLAFELTEGVGLQYEEENENEVKDTRTYLAEETDDIVSVCGTPLPHPFKKRPCLGARIMVKSVAAIILHAISMDIECWTMGTKELAANFLLTLLFFVESHITMHLMPLLKIMHRAIGEPSISNKILESAKVLGFFVPPDSYLPLMMPRIHGDVSADVSVHTLGHALQLLDGILAGSSPEHILPHIPEICSTLTDRHIMTSIQQSVNDGVVAVAKQLIRAWDQNVCAQEVSAMLWLLLNAAAASDFCSRSPHEAESAIQALASASGNDSGEAIIAFYVDEILEILPHPRKWALRSLDGLVFCRILQSSVLVDETTLDKLIKAFGYCIRKAADDDVKLRLIRAVEQLLTKGEFEWAQGKRHIGNMWESFLVPCLQQEDVLVPPTLNAIVSIWSKSIPKEVTIKRPFHDTEDALMRAIEKVVRKHSKEEAEEVVATNGDLGDQEKLLEEKRFQEFMKKASIPPIDAPMVDQIKAKCMETLTFMIGRSAKRFDAGRKVF</sequence>
<dbReference type="InterPro" id="IPR052623">
    <property type="entry name" value="DAAF5"/>
</dbReference>
<feature type="domain" description="Dynein axonemal assembly factor 5 TPR repeats" evidence="3">
    <location>
        <begin position="473"/>
        <end position="582"/>
    </location>
</feature>
<dbReference type="RefSeq" id="XP_024372965.1">
    <property type="nucleotide sequence ID" value="XM_024517197.2"/>
</dbReference>
<evidence type="ECO:0000313" key="4">
    <source>
        <dbReference type="EMBL" id="PNR55402.1"/>
    </source>
</evidence>
<dbReference type="GeneID" id="112281047"/>
<organism evidence="4">
    <name type="scientific">Physcomitrium patens</name>
    <name type="common">Spreading-leaved earth moss</name>
    <name type="synonym">Physcomitrella patens</name>
    <dbReference type="NCBI Taxonomy" id="3218"/>
    <lineage>
        <taxon>Eukaryota</taxon>
        <taxon>Viridiplantae</taxon>
        <taxon>Streptophyta</taxon>
        <taxon>Embryophyta</taxon>
        <taxon>Bryophyta</taxon>
        <taxon>Bryophytina</taxon>
        <taxon>Bryopsida</taxon>
        <taxon>Funariidae</taxon>
        <taxon>Funariales</taxon>
        <taxon>Funariaceae</taxon>
        <taxon>Physcomitrium</taxon>
    </lineage>
</organism>
<dbReference type="InterPro" id="IPR011989">
    <property type="entry name" value="ARM-like"/>
</dbReference>
<evidence type="ECO:0000313" key="5">
    <source>
        <dbReference type="EnsemblPlants" id="Pp3c4_16220V3.1"/>
    </source>
</evidence>
<dbReference type="Proteomes" id="UP000006727">
    <property type="component" value="Chromosome 4"/>
</dbReference>
<gene>
    <name evidence="5" type="primary">LOC112281047</name>
    <name evidence="4" type="ORF">PHYPA_006299</name>
</gene>
<dbReference type="SUPFAM" id="SSF48371">
    <property type="entry name" value="ARM repeat"/>
    <property type="match status" value="1"/>
</dbReference>
<dbReference type="Gramene" id="Pp3c4_16220V3.1">
    <property type="protein sequence ID" value="Pp3c4_16220V3.1"/>
    <property type="gene ID" value="Pp3c4_16220"/>
</dbReference>
<feature type="domain" description="Dynein axonemal assembly factor 5 TPR repeats" evidence="3">
    <location>
        <begin position="609"/>
        <end position="685"/>
    </location>
</feature>
<dbReference type="Pfam" id="PF25757">
    <property type="entry name" value="TPR_DNAAF5"/>
    <property type="match status" value="2"/>
</dbReference>
<name>A0A2K1KNP7_PHYPA</name>
<reference evidence="4 6" key="1">
    <citation type="journal article" date="2008" name="Science">
        <title>The Physcomitrella genome reveals evolutionary insights into the conquest of land by plants.</title>
        <authorList>
            <person name="Rensing S."/>
            <person name="Lang D."/>
            <person name="Zimmer A."/>
            <person name="Terry A."/>
            <person name="Salamov A."/>
            <person name="Shapiro H."/>
            <person name="Nishiyama T."/>
            <person name="Perroud P.-F."/>
            <person name="Lindquist E."/>
            <person name="Kamisugi Y."/>
            <person name="Tanahashi T."/>
            <person name="Sakakibara K."/>
            <person name="Fujita T."/>
            <person name="Oishi K."/>
            <person name="Shin-I T."/>
            <person name="Kuroki Y."/>
            <person name="Toyoda A."/>
            <person name="Suzuki Y."/>
            <person name="Hashimoto A."/>
            <person name="Yamaguchi K."/>
            <person name="Sugano A."/>
            <person name="Kohara Y."/>
            <person name="Fujiyama A."/>
            <person name="Anterola A."/>
            <person name="Aoki S."/>
            <person name="Ashton N."/>
            <person name="Barbazuk W.B."/>
            <person name="Barker E."/>
            <person name="Bennetzen J."/>
            <person name="Bezanilla M."/>
            <person name="Blankenship R."/>
            <person name="Cho S.H."/>
            <person name="Dutcher S."/>
            <person name="Estelle M."/>
            <person name="Fawcett J.A."/>
            <person name="Gundlach H."/>
            <person name="Hanada K."/>
            <person name="Heyl A."/>
            <person name="Hicks K.A."/>
            <person name="Hugh J."/>
            <person name="Lohr M."/>
            <person name="Mayer K."/>
            <person name="Melkozernov A."/>
            <person name="Murata T."/>
            <person name="Nelson D."/>
            <person name="Pils B."/>
            <person name="Prigge M."/>
            <person name="Reiss B."/>
            <person name="Renner T."/>
            <person name="Rombauts S."/>
            <person name="Rushton P."/>
            <person name="Sanderfoot A."/>
            <person name="Schween G."/>
            <person name="Shiu S.-H."/>
            <person name="Stueber K."/>
            <person name="Theodoulou F.L."/>
            <person name="Tu H."/>
            <person name="Van de Peer Y."/>
            <person name="Verrier P.J."/>
            <person name="Waters E."/>
            <person name="Wood A."/>
            <person name="Yang L."/>
            <person name="Cove D."/>
            <person name="Cuming A."/>
            <person name="Hasebe M."/>
            <person name="Lucas S."/>
            <person name="Mishler D.B."/>
            <person name="Reski R."/>
            <person name="Grigoriev I."/>
            <person name="Quatrano R.S."/>
            <person name="Boore J.L."/>
        </authorList>
    </citation>
    <scope>NUCLEOTIDE SEQUENCE [LARGE SCALE GENOMIC DNA]</scope>
    <source>
        <strain evidence="5 6">cv. Gransden 2004</strain>
    </source>
</reference>
<dbReference type="STRING" id="3218.A0A2K1KNP7"/>
<reference evidence="5" key="3">
    <citation type="submission" date="2020-12" db="UniProtKB">
        <authorList>
            <consortium name="EnsemblPlants"/>
        </authorList>
    </citation>
    <scope>IDENTIFICATION</scope>
</reference>
<dbReference type="EMBL" id="ABEU02000004">
    <property type="protein sequence ID" value="PNR55402.1"/>
    <property type="molecule type" value="Genomic_DNA"/>
</dbReference>
<dbReference type="EnsemblPlants" id="Pp3c4_16220V3.1">
    <property type="protein sequence ID" value="Pp3c4_16220V3.1"/>
    <property type="gene ID" value="Pp3c4_16220"/>
</dbReference>